<name>A0A022QX07_ERYGU</name>
<feature type="region of interest" description="Disordered" evidence="3">
    <location>
        <begin position="251"/>
        <end position="279"/>
    </location>
</feature>
<dbReference type="GO" id="GO:0031011">
    <property type="term" value="C:Ino80 complex"/>
    <property type="evidence" value="ECO:0007669"/>
    <property type="project" value="InterPro"/>
</dbReference>
<keyword evidence="6" id="KW-1185">Reference proteome</keyword>
<evidence type="ECO:0000259" key="4">
    <source>
        <dbReference type="PROSITE" id="PS51916"/>
    </source>
</evidence>
<feature type="compositionally biased region" description="Basic residues" evidence="3">
    <location>
        <begin position="270"/>
        <end position="279"/>
    </location>
</feature>
<gene>
    <name evidence="5" type="ORF">MIMGU_mgv1a001111mg</name>
</gene>
<evidence type="ECO:0000313" key="6">
    <source>
        <dbReference type="Proteomes" id="UP000030748"/>
    </source>
</evidence>
<proteinExistence type="predicted"/>
<dbReference type="Proteomes" id="UP000030748">
    <property type="component" value="Unassembled WGS sequence"/>
</dbReference>
<dbReference type="EMBL" id="KI630881">
    <property type="protein sequence ID" value="EYU31878.1"/>
    <property type="molecule type" value="Genomic_DNA"/>
</dbReference>
<dbReference type="STRING" id="4155.A0A022QX07"/>
<keyword evidence="2" id="KW-0539">Nucleus</keyword>
<dbReference type="eggNOG" id="ENOG502QPXI">
    <property type="taxonomic scope" value="Eukaryota"/>
</dbReference>
<feature type="domain" description="DEUBAD" evidence="4">
    <location>
        <begin position="90"/>
        <end position="201"/>
    </location>
</feature>
<dbReference type="InterPro" id="IPR044867">
    <property type="entry name" value="DEUBAD_dom"/>
</dbReference>
<dbReference type="PROSITE" id="PS51916">
    <property type="entry name" value="DEUBAD"/>
    <property type="match status" value="1"/>
</dbReference>
<dbReference type="PANTHER" id="PTHR13052">
    <property type="entry name" value="NFRKB-RELATED"/>
    <property type="match status" value="1"/>
</dbReference>
<comment type="subcellular location">
    <subcellularLocation>
        <location evidence="1">Nucleus</location>
    </subcellularLocation>
</comment>
<reference evidence="5 6" key="1">
    <citation type="journal article" date="2013" name="Proc. Natl. Acad. Sci. U.S.A.">
        <title>Fine-scale variation in meiotic recombination in Mimulus inferred from population shotgun sequencing.</title>
        <authorList>
            <person name="Hellsten U."/>
            <person name="Wright K.M."/>
            <person name="Jenkins J."/>
            <person name="Shu S."/>
            <person name="Yuan Y."/>
            <person name="Wessler S.R."/>
            <person name="Schmutz J."/>
            <person name="Willis J.H."/>
            <person name="Rokhsar D.S."/>
        </authorList>
    </citation>
    <scope>NUCLEOTIDE SEQUENCE [LARGE SCALE GENOMIC DNA]</scope>
    <source>
        <strain evidence="6">cv. DUN x IM62</strain>
    </source>
</reference>
<dbReference type="PANTHER" id="PTHR13052:SF2">
    <property type="entry name" value="NUCLEAR FACTOR KAPPA-B-BINDING PROTEIN"/>
    <property type="match status" value="1"/>
</dbReference>
<accession>A0A022QX07</accession>
<feature type="compositionally biased region" description="Low complexity" evidence="3">
    <location>
        <begin position="251"/>
        <end position="262"/>
    </location>
</feature>
<dbReference type="CDD" id="cd21865">
    <property type="entry name" value="DEUBAD_NFRKB"/>
    <property type="match status" value="1"/>
</dbReference>
<evidence type="ECO:0000313" key="5">
    <source>
        <dbReference type="EMBL" id="EYU31878.1"/>
    </source>
</evidence>
<feature type="region of interest" description="Disordered" evidence="3">
    <location>
        <begin position="513"/>
        <end position="532"/>
    </location>
</feature>
<sequence length="886" mass="101000">MAADQHKKRLNATSLVGCTSREQYRVKRKKLQVKHHGLNMRPTISLEWDNKKKSVVSKKDQIGIKQRHMLPFIEPGAHSHNILADVFPVPQEIFELENLSKVLSYEVWQRYLSDNERSFLSQFLPKGSESDTIVRDLLAGDSFHFGNPFVKWGASICVGELHPDNILQEEVSLKAGKKAYCSDLHKYHNDMIMNLQTWKEKWASCKDPEMDIVQDIWSSWKHAESTVPPETRFCGTEENLVATPESCSWANSDAADSSDNQNLGTVHGQSQRRKGEKLHKRNIQHSDGAKYMSYIKVSREQHERFKSSMKHSGNSSQPRALNNVLGVIDALNVQPFERFEEEERKKLHEHWLKLATKDILEGFVNWRKRQLQRKELIWSMVEEIGQKMEGHEVRHLKYDLHGGQREHSDALLQEQMGNEGAHEIETETETEDEKDMKSDYIYEERTTDDTELFEDEGAAPNQVIIRDENQQHIVSLNNSPRSTTITSPSSGFLHDQHQKRLNSNLQSNSIEMESHNNNASGKTDEDTPIESEYSGNLNRVDIHVSQGTPLPSSCDIWPLSDVHDSYYQSTATNARYASAQELSIRNPQFIQEQAVQLLDMETGRQDKSTGKDFLHSRQSDDMSFFSSYPNQERNELLHSFFKDQGNPPYHHQQKHLGLEFQAGNEVMMEGAGQFSGHFREQVHPSLAPPHKSLLNDIYMHQNIHINESMYPGGRFVMSRQEELPVNIHDWATSVRMPIPSVQSQLSQNNWYAGGENGWPLQVANHNNNSMMGSSRGRNLDQSLFSVLTECNELAPRANYEAAMGPAERLIQAGNYNYSGGGIPSSSSSNFLQQPTQHSSLNYFNGGHEVGGGIKMNNLGWMGLSQQNSGLQQHDSISKPFLRSWNQ</sequence>
<dbReference type="AlphaFoldDB" id="A0A022QX07"/>
<evidence type="ECO:0000256" key="2">
    <source>
        <dbReference type="ARBA" id="ARBA00023242"/>
    </source>
</evidence>
<protein>
    <recommendedName>
        <fullName evidence="4">DEUBAD domain-containing protein</fullName>
    </recommendedName>
</protein>
<dbReference type="InterPro" id="IPR024867">
    <property type="entry name" value="NFRKB"/>
</dbReference>
<evidence type="ECO:0000256" key="3">
    <source>
        <dbReference type="SAM" id="MobiDB-lite"/>
    </source>
</evidence>
<organism evidence="5 6">
    <name type="scientific">Erythranthe guttata</name>
    <name type="common">Yellow monkey flower</name>
    <name type="synonym">Mimulus guttatus</name>
    <dbReference type="NCBI Taxonomy" id="4155"/>
    <lineage>
        <taxon>Eukaryota</taxon>
        <taxon>Viridiplantae</taxon>
        <taxon>Streptophyta</taxon>
        <taxon>Embryophyta</taxon>
        <taxon>Tracheophyta</taxon>
        <taxon>Spermatophyta</taxon>
        <taxon>Magnoliopsida</taxon>
        <taxon>eudicotyledons</taxon>
        <taxon>Gunneridae</taxon>
        <taxon>Pentapetalae</taxon>
        <taxon>asterids</taxon>
        <taxon>lamiids</taxon>
        <taxon>Lamiales</taxon>
        <taxon>Phrymaceae</taxon>
        <taxon>Erythranthe</taxon>
    </lineage>
</organism>
<evidence type="ECO:0000256" key="1">
    <source>
        <dbReference type="ARBA" id="ARBA00004123"/>
    </source>
</evidence>